<sequence>METNPIQCERKPSHMFFFCSLIMCPKNGSRGRCAGPTWGQIMARQALFGIPSHNKNQNGGIWAYLQCHVFESWCNHDEFVYSAIKNAKISPFCTSTLLVIPSKFC</sequence>
<evidence type="ECO:0000313" key="1">
    <source>
        <dbReference type="EMBL" id="JAP38591.1"/>
    </source>
</evidence>
<dbReference type="EMBL" id="GEEE01019545">
    <property type="protein sequence ID" value="JAP43680.1"/>
    <property type="molecule type" value="Transcribed_RNA"/>
</dbReference>
<proteinExistence type="predicted"/>
<name>A0A0X3NF13_SCHSO</name>
<gene>
    <name evidence="1" type="ORF">TR136899</name>
</gene>
<organism evidence="1">
    <name type="scientific">Schistocephalus solidus</name>
    <name type="common">Tapeworm</name>
    <dbReference type="NCBI Taxonomy" id="70667"/>
    <lineage>
        <taxon>Eukaryota</taxon>
        <taxon>Metazoa</taxon>
        <taxon>Spiralia</taxon>
        <taxon>Lophotrochozoa</taxon>
        <taxon>Platyhelminthes</taxon>
        <taxon>Cestoda</taxon>
        <taxon>Eucestoda</taxon>
        <taxon>Diphyllobothriidea</taxon>
        <taxon>Diphyllobothriidae</taxon>
        <taxon>Schistocephalus</taxon>
    </lineage>
</organism>
<dbReference type="AlphaFoldDB" id="A0A0X3NF13"/>
<protein>
    <submittedName>
        <fullName evidence="1">Uncharacterized protein</fullName>
    </submittedName>
</protein>
<reference evidence="1" key="1">
    <citation type="submission" date="2016-01" db="EMBL/GenBank/DDBJ databases">
        <title>Reference transcriptome for the parasite Schistocephalus solidus: insights into the molecular evolution of parasitism.</title>
        <authorList>
            <person name="Hebert F.O."/>
            <person name="Grambauer S."/>
            <person name="Barber I."/>
            <person name="Landry C.R."/>
            <person name="Aubin-Horth N."/>
        </authorList>
    </citation>
    <scope>NUCLEOTIDE SEQUENCE</scope>
</reference>
<accession>A0A0X3NF13</accession>
<dbReference type="EMBL" id="GEEE01024634">
    <property type="protein sequence ID" value="JAP38591.1"/>
    <property type="molecule type" value="Transcribed_RNA"/>
</dbReference>